<reference evidence="11 12" key="1">
    <citation type="submission" date="2019-07" db="EMBL/GenBank/DDBJ databases">
        <title>Tepidimonas thermarum AA-1 draft genome.</title>
        <authorList>
            <person name="Da Costa M.S."/>
            <person name="Froufe H.J.C."/>
            <person name="Egas C."/>
            <person name="Albuquerque L."/>
        </authorList>
    </citation>
    <scope>NUCLEOTIDE SEQUENCE [LARGE SCALE GENOMIC DNA]</scope>
    <source>
        <strain evidence="11 12">AA-1</strain>
    </source>
</reference>
<feature type="domain" description="Cytochrome c" evidence="10">
    <location>
        <begin position="137"/>
        <end position="225"/>
    </location>
</feature>
<keyword evidence="12" id="KW-1185">Reference proteome</keyword>
<feature type="binding site" description="covalent" evidence="8">
    <location>
        <position position="61"/>
    </location>
    <ligand>
        <name>heme c</name>
        <dbReference type="ChEBI" id="CHEBI:61717"/>
        <label>1</label>
    </ligand>
</feature>
<proteinExistence type="predicted"/>
<dbReference type="InterPro" id="IPR009056">
    <property type="entry name" value="Cyt_c-like_dom"/>
</dbReference>
<dbReference type="Gene3D" id="1.10.760.10">
    <property type="entry name" value="Cytochrome c-like domain"/>
    <property type="match status" value="2"/>
</dbReference>
<protein>
    <submittedName>
        <fullName evidence="11">Cytochrome c4</fullName>
    </submittedName>
</protein>
<keyword evidence="2" id="KW-0813">Transport</keyword>
<feature type="binding site" description="axial binding residue" evidence="9">
    <location>
        <position position="202"/>
    </location>
    <ligand>
        <name>heme c</name>
        <dbReference type="ChEBI" id="CHEBI:61717"/>
        <label>2</label>
    </ligand>
    <ligandPart>
        <name>Fe</name>
        <dbReference type="ChEBI" id="CHEBI:18248"/>
    </ligandPart>
</feature>
<keyword evidence="3 8" id="KW-0349">Heme</keyword>
<keyword evidence="7 9" id="KW-0408">Iron</keyword>
<dbReference type="InterPro" id="IPR036909">
    <property type="entry name" value="Cyt_c-like_dom_sf"/>
</dbReference>
<dbReference type="GO" id="GO:0009055">
    <property type="term" value="F:electron transfer activity"/>
    <property type="evidence" value="ECO:0007669"/>
    <property type="project" value="InterPro"/>
</dbReference>
<evidence type="ECO:0000256" key="2">
    <source>
        <dbReference type="ARBA" id="ARBA00022448"/>
    </source>
</evidence>
<name>A0A554X8Y5_9BURK</name>
<organism evidence="11 12">
    <name type="scientific">Tepidimonas thermarum</name>
    <dbReference type="NCBI Taxonomy" id="335431"/>
    <lineage>
        <taxon>Bacteria</taxon>
        <taxon>Pseudomonadati</taxon>
        <taxon>Pseudomonadota</taxon>
        <taxon>Betaproteobacteria</taxon>
        <taxon>Burkholderiales</taxon>
        <taxon>Tepidimonas</taxon>
    </lineage>
</organism>
<dbReference type="Pfam" id="PF00034">
    <property type="entry name" value="Cytochrom_C"/>
    <property type="match status" value="2"/>
</dbReference>
<feature type="binding site" description="covalent" evidence="8">
    <location>
        <position position="64"/>
    </location>
    <ligand>
        <name>heme c</name>
        <dbReference type="ChEBI" id="CHEBI:61717"/>
        <label>1</label>
    </ligand>
</feature>
<evidence type="ECO:0000256" key="7">
    <source>
        <dbReference type="ARBA" id="ARBA00023004"/>
    </source>
</evidence>
<dbReference type="InterPro" id="IPR024167">
    <property type="entry name" value="Cytochrome_c4-like"/>
</dbReference>
<evidence type="ECO:0000313" key="12">
    <source>
        <dbReference type="Proteomes" id="UP000318542"/>
    </source>
</evidence>
<keyword evidence="6" id="KW-0249">Electron transport</keyword>
<evidence type="ECO:0000313" key="11">
    <source>
        <dbReference type="EMBL" id="TSE32294.1"/>
    </source>
</evidence>
<dbReference type="PROSITE" id="PS51007">
    <property type="entry name" value="CYTC"/>
    <property type="match status" value="2"/>
</dbReference>
<dbReference type="InterPro" id="IPR050597">
    <property type="entry name" value="Cytochrome_c_Oxidase_Subunit"/>
</dbReference>
<dbReference type="Proteomes" id="UP000318542">
    <property type="component" value="Unassembled WGS sequence"/>
</dbReference>
<evidence type="ECO:0000256" key="8">
    <source>
        <dbReference type="PIRSR" id="PIRSR000005-1"/>
    </source>
</evidence>
<feature type="binding site" description="axial binding residue" evidence="9">
    <location>
        <position position="162"/>
    </location>
    <ligand>
        <name>heme c</name>
        <dbReference type="ChEBI" id="CHEBI:61717"/>
        <label>2</label>
    </ligand>
    <ligandPart>
        <name>Fe</name>
        <dbReference type="ChEBI" id="CHEBI:18248"/>
    </ligandPart>
</feature>
<keyword evidence="5" id="KW-0574">Periplasm</keyword>
<keyword evidence="4 9" id="KW-0479">Metal-binding</keyword>
<feature type="binding site" description="axial binding residue" evidence="9">
    <location>
        <position position="65"/>
    </location>
    <ligand>
        <name>heme c</name>
        <dbReference type="ChEBI" id="CHEBI:61717"/>
        <label>1</label>
    </ligand>
    <ligandPart>
        <name>Fe</name>
        <dbReference type="ChEBI" id="CHEBI:18248"/>
    </ligandPart>
</feature>
<comment type="caution">
    <text evidence="11">The sequence shown here is derived from an EMBL/GenBank/DDBJ whole genome shotgun (WGS) entry which is preliminary data.</text>
</comment>
<feature type="domain" description="Cytochrome c" evidence="10">
    <location>
        <begin position="48"/>
        <end position="127"/>
    </location>
</feature>
<evidence type="ECO:0000256" key="4">
    <source>
        <dbReference type="ARBA" id="ARBA00022723"/>
    </source>
</evidence>
<evidence type="ECO:0000256" key="9">
    <source>
        <dbReference type="PIRSR" id="PIRSR000005-2"/>
    </source>
</evidence>
<feature type="binding site" description="covalent" evidence="8">
    <location>
        <position position="158"/>
    </location>
    <ligand>
        <name>heme c</name>
        <dbReference type="ChEBI" id="CHEBI:61717"/>
        <label>2</label>
    </ligand>
</feature>
<dbReference type="GO" id="GO:0005506">
    <property type="term" value="F:iron ion binding"/>
    <property type="evidence" value="ECO:0007669"/>
    <property type="project" value="InterPro"/>
</dbReference>
<accession>A0A554X8Y5</accession>
<gene>
    <name evidence="11" type="primary">cycA</name>
    <name evidence="11" type="ORF">Tther_00081</name>
</gene>
<evidence type="ECO:0000256" key="3">
    <source>
        <dbReference type="ARBA" id="ARBA00022617"/>
    </source>
</evidence>
<feature type="binding site" description="axial binding residue" evidence="9">
    <location>
        <position position="104"/>
    </location>
    <ligand>
        <name>heme c</name>
        <dbReference type="ChEBI" id="CHEBI:61717"/>
        <label>1</label>
    </ligand>
    <ligandPart>
        <name>Fe</name>
        <dbReference type="ChEBI" id="CHEBI:18248"/>
    </ligandPart>
</feature>
<dbReference type="OrthoDB" id="9773456at2"/>
<sequence length="225" mass="24075">MVHDGSLVTQASILEEGMNKSWQTALQRTIAALGIGMAAWGVQAQSTDPLVVGEVVARDRCAVCHGPCGQSVAPNFPRLAGQNAQYLARQLHAFASGERKSTAMSEKVKGLSPSDIEAVAEYYARQKPGHTPSGDELLLSVGRFVYERGNRHTGLPPCATCHGPGAAGTTELPRLAGQHPQYIMRQVQAFKQGSGARDNAIMRVMSHRLSDLELEAVAAYLGNLK</sequence>
<dbReference type="PANTHER" id="PTHR33751:SF9">
    <property type="entry name" value="CYTOCHROME C4"/>
    <property type="match status" value="1"/>
</dbReference>
<evidence type="ECO:0000256" key="1">
    <source>
        <dbReference type="ARBA" id="ARBA00004418"/>
    </source>
</evidence>
<dbReference type="PANTHER" id="PTHR33751">
    <property type="entry name" value="CBB3-TYPE CYTOCHROME C OXIDASE SUBUNIT FIXP"/>
    <property type="match status" value="1"/>
</dbReference>
<dbReference type="GO" id="GO:0020037">
    <property type="term" value="F:heme binding"/>
    <property type="evidence" value="ECO:0007669"/>
    <property type="project" value="InterPro"/>
</dbReference>
<feature type="binding site" description="covalent" evidence="8">
    <location>
        <position position="161"/>
    </location>
    <ligand>
        <name>heme c</name>
        <dbReference type="ChEBI" id="CHEBI:61717"/>
        <label>2</label>
    </ligand>
</feature>
<comment type="PTM">
    <text evidence="8">Binds 2 heme c groups covalently per subunit.</text>
</comment>
<dbReference type="PIRSF" id="PIRSF000005">
    <property type="entry name" value="Cytochrome_c4"/>
    <property type="match status" value="1"/>
</dbReference>
<evidence type="ECO:0000256" key="6">
    <source>
        <dbReference type="ARBA" id="ARBA00022982"/>
    </source>
</evidence>
<comment type="subcellular location">
    <subcellularLocation>
        <location evidence="1">Periplasm</location>
    </subcellularLocation>
</comment>
<dbReference type="SUPFAM" id="SSF46626">
    <property type="entry name" value="Cytochrome c"/>
    <property type="match status" value="2"/>
</dbReference>
<dbReference type="AlphaFoldDB" id="A0A554X8Y5"/>
<evidence type="ECO:0000256" key="5">
    <source>
        <dbReference type="ARBA" id="ARBA00022764"/>
    </source>
</evidence>
<dbReference type="GO" id="GO:0042597">
    <property type="term" value="C:periplasmic space"/>
    <property type="evidence" value="ECO:0007669"/>
    <property type="project" value="UniProtKB-SubCell"/>
</dbReference>
<dbReference type="EMBL" id="VJOL01000001">
    <property type="protein sequence ID" value="TSE32294.1"/>
    <property type="molecule type" value="Genomic_DNA"/>
</dbReference>
<evidence type="ECO:0000259" key="10">
    <source>
        <dbReference type="PROSITE" id="PS51007"/>
    </source>
</evidence>